<comment type="subcellular location">
    <subcellularLocation>
        <location evidence="4">Cytoplasm</location>
    </subcellularLocation>
</comment>
<reference evidence="7" key="3">
    <citation type="submission" date="2015-06" db="UniProtKB">
        <authorList>
            <consortium name="EnsemblMetazoa"/>
        </authorList>
    </citation>
    <scope>IDENTIFICATION</scope>
</reference>
<evidence type="ECO:0000313" key="8">
    <source>
        <dbReference type="Proteomes" id="UP000015101"/>
    </source>
</evidence>
<dbReference type="InParanoid" id="T1FAT1"/>
<dbReference type="InterPro" id="IPR001841">
    <property type="entry name" value="Znf_RING"/>
</dbReference>
<dbReference type="InterPro" id="IPR039398">
    <property type="entry name" value="Deltex_fam"/>
</dbReference>
<evidence type="ECO:0000256" key="3">
    <source>
        <dbReference type="PROSITE-ProRule" id="PRU00175"/>
    </source>
</evidence>
<keyword evidence="2 4" id="KW-0862">Zinc</keyword>
<comment type="pathway">
    <text evidence="4">Protein modification; protein ubiquitination.</text>
</comment>
<evidence type="ECO:0000256" key="1">
    <source>
        <dbReference type="ARBA" id="ARBA00022771"/>
    </source>
</evidence>
<evidence type="ECO:0000313" key="7">
    <source>
        <dbReference type="EnsemblMetazoa" id="HelroP176707"/>
    </source>
</evidence>
<reference evidence="6 8" key="2">
    <citation type="journal article" date="2013" name="Nature">
        <title>Insights into bilaterian evolution from three spiralian genomes.</title>
        <authorList>
            <person name="Simakov O."/>
            <person name="Marletaz F."/>
            <person name="Cho S.J."/>
            <person name="Edsinger-Gonzales E."/>
            <person name="Havlak P."/>
            <person name="Hellsten U."/>
            <person name="Kuo D.H."/>
            <person name="Larsson T."/>
            <person name="Lv J."/>
            <person name="Arendt D."/>
            <person name="Savage R."/>
            <person name="Osoegawa K."/>
            <person name="de Jong P."/>
            <person name="Grimwood J."/>
            <person name="Chapman J.A."/>
            <person name="Shapiro H."/>
            <person name="Aerts A."/>
            <person name="Otillar R.P."/>
            <person name="Terry A.Y."/>
            <person name="Boore J.L."/>
            <person name="Grigoriev I.V."/>
            <person name="Lindberg D.R."/>
            <person name="Seaver E.C."/>
            <person name="Weisblat D.A."/>
            <person name="Putnam N.H."/>
            <person name="Rokhsar D.S."/>
        </authorList>
    </citation>
    <scope>NUCLEOTIDE SEQUENCE</scope>
</reference>
<dbReference type="Pfam" id="PF13639">
    <property type="entry name" value="zf-RING_2"/>
    <property type="match status" value="1"/>
</dbReference>
<proteinExistence type="inferred from homology"/>
<dbReference type="EC" id="2.3.2.27" evidence="4"/>
<reference evidence="8" key="1">
    <citation type="submission" date="2012-12" db="EMBL/GenBank/DDBJ databases">
        <authorList>
            <person name="Hellsten U."/>
            <person name="Grimwood J."/>
            <person name="Chapman J.A."/>
            <person name="Shapiro H."/>
            <person name="Aerts A."/>
            <person name="Otillar R.P."/>
            <person name="Terry A.Y."/>
            <person name="Boore J.L."/>
            <person name="Simakov O."/>
            <person name="Marletaz F."/>
            <person name="Cho S.-J."/>
            <person name="Edsinger-Gonzales E."/>
            <person name="Havlak P."/>
            <person name="Kuo D.-H."/>
            <person name="Larsson T."/>
            <person name="Lv J."/>
            <person name="Arendt D."/>
            <person name="Savage R."/>
            <person name="Osoegawa K."/>
            <person name="de Jong P."/>
            <person name="Lindberg D.R."/>
            <person name="Seaver E.C."/>
            <person name="Weisblat D.A."/>
            <person name="Putnam N.H."/>
            <person name="Grigoriev I.V."/>
            <person name="Rokhsar D.S."/>
        </authorList>
    </citation>
    <scope>NUCLEOTIDE SEQUENCE</scope>
</reference>
<evidence type="ECO:0000259" key="5">
    <source>
        <dbReference type="PROSITE" id="PS50089"/>
    </source>
</evidence>
<dbReference type="SMART" id="SM00184">
    <property type="entry name" value="RING"/>
    <property type="match status" value="1"/>
</dbReference>
<dbReference type="GO" id="GO:0061630">
    <property type="term" value="F:ubiquitin protein ligase activity"/>
    <property type="evidence" value="ECO:0000318"/>
    <property type="project" value="GO_Central"/>
</dbReference>
<evidence type="ECO:0000313" key="6">
    <source>
        <dbReference type="EMBL" id="ESN99540.1"/>
    </source>
</evidence>
<dbReference type="GO" id="GO:0008270">
    <property type="term" value="F:zinc ion binding"/>
    <property type="evidence" value="ECO:0007669"/>
    <property type="project" value="UniProtKB-KW"/>
</dbReference>
<keyword evidence="1 3" id="KW-0863">Zinc-finger</keyword>
<dbReference type="RefSeq" id="XP_009022309.1">
    <property type="nucleotide sequence ID" value="XM_009024061.1"/>
</dbReference>
<dbReference type="PROSITE" id="PS50089">
    <property type="entry name" value="ZF_RING_2"/>
    <property type="match status" value="1"/>
</dbReference>
<keyword evidence="4" id="KW-0479">Metal-binding</keyword>
<dbReference type="HOGENOM" id="CLU_994905_0_0_1"/>
<feature type="domain" description="RING-type" evidence="5">
    <location>
        <begin position="46"/>
        <end position="92"/>
    </location>
</feature>
<dbReference type="Proteomes" id="UP000015101">
    <property type="component" value="Unassembled WGS sequence"/>
</dbReference>
<dbReference type="EnsemblMetazoa" id="HelroT176707">
    <property type="protein sequence ID" value="HelroP176707"/>
    <property type="gene ID" value="HelroG176707"/>
</dbReference>
<dbReference type="GO" id="GO:0005654">
    <property type="term" value="C:nucleoplasm"/>
    <property type="evidence" value="ECO:0000318"/>
    <property type="project" value="GO_Central"/>
</dbReference>
<protein>
    <recommendedName>
        <fullName evidence="4">E3 ubiquitin-protein ligase</fullName>
        <ecNumber evidence="4">2.3.2.27</ecNumber>
    </recommendedName>
</protein>
<dbReference type="EMBL" id="KB097106">
    <property type="protein sequence ID" value="ESN99540.1"/>
    <property type="molecule type" value="Genomic_DNA"/>
</dbReference>
<comment type="catalytic activity">
    <reaction evidence="4">
        <text>S-ubiquitinyl-[E2 ubiquitin-conjugating enzyme]-L-cysteine + [acceptor protein]-L-lysine = [E2 ubiquitin-conjugating enzyme]-L-cysteine + N(6)-ubiquitinyl-[acceptor protein]-L-lysine.</text>
        <dbReference type="EC" id="2.3.2.27"/>
    </reaction>
</comment>
<dbReference type="GO" id="GO:0016567">
    <property type="term" value="P:protein ubiquitination"/>
    <property type="evidence" value="ECO:0000318"/>
    <property type="project" value="GO_Central"/>
</dbReference>
<comment type="similarity">
    <text evidence="4">Belongs to the Deltex family.</text>
</comment>
<dbReference type="GO" id="GO:0007219">
    <property type="term" value="P:Notch signaling pathway"/>
    <property type="evidence" value="ECO:0000318"/>
    <property type="project" value="GO_Central"/>
</dbReference>
<keyword evidence="4" id="KW-0963">Cytoplasm</keyword>
<dbReference type="UniPathway" id="UPA00143"/>
<dbReference type="GeneID" id="20205930"/>
<accession>T1FAT1</accession>
<dbReference type="AlphaFoldDB" id="T1FAT1"/>
<dbReference type="CTD" id="20205930"/>
<evidence type="ECO:0000256" key="2">
    <source>
        <dbReference type="ARBA" id="ARBA00022833"/>
    </source>
</evidence>
<dbReference type="InterPro" id="IPR013083">
    <property type="entry name" value="Znf_RING/FYVE/PHD"/>
</dbReference>
<keyword evidence="8" id="KW-1185">Reference proteome</keyword>
<sequence length="287" mass="33503">MSEGLNKNIFKFGVNGPQTTITSWTGFLRYDLILKAEEANVREEECSICLEALVSSGKTAVYLKHCLHSFHLSCLKIVYEINDKILKCPLCRFFYKLPGMHRTEYLNSHWRQFGTLYVYIYEESVRLESIMFAIFLNIINMDRNEATMEIVRRVIKAWKIGKLNSKNYFDVLMKCDLQSIKAKLDEWNIHSNDFVDELVDDNDMYDDGVDRDKNSLFGHQSLLEWARSGPGVPRLERVHRDGTHPPLVKNLWINNLRSKISKHEPSMLVTHVTLPHGYEELLNKCNR</sequence>
<evidence type="ECO:0000256" key="4">
    <source>
        <dbReference type="RuleBase" id="RU367105"/>
    </source>
</evidence>
<dbReference type="Gene3D" id="3.30.40.10">
    <property type="entry name" value="Zinc/RING finger domain, C3HC4 (zinc finger)"/>
    <property type="match status" value="1"/>
</dbReference>
<organism evidence="7 8">
    <name type="scientific">Helobdella robusta</name>
    <name type="common">Californian leech</name>
    <dbReference type="NCBI Taxonomy" id="6412"/>
    <lineage>
        <taxon>Eukaryota</taxon>
        <taxon>Metazoa</taxon>
        <taxon>Spiralia</taxon>
        <taxon>Lophotrochozoa</taxon>
        <taxon>Annelida</taxon>
        <taxon>Clitellata</taxon>
        <taxon>Hirudinea</taxon>
        <taxon>Rhynchobdellida</taxon>
        <taxon>Glossiphoniidae</taxon>
        <taxon>Helobdella</taxon>
    </lineage>
</organism>
<gene>
    <name evidence="7" type="primary">20205930</name>
    <name evidence="6" type="ORF">HELRODRAFT_176707</name>
</gene>
<dbReference type="SUPFAM" id="SSF57850">
    <property type="entry name" value="RING/U-box"/>
    <property type="match status" value="1"/>
</dbReference>
<dbReference type="KEGG" id="hro:HELRODRAFT_176707"/>
<dbReference type="PANTHER" id="PTHR12622">
    <property type="entry name" value="DELTEX-RELATED"/>
    <property type="match status" value="1"/>
</dbReference>
<dbReference type="GO" id="GO:0005737">
    <property type="term" value="C:cytoplasm"/>
    <property type="evidence" value="ECO:0007669"/>
    <property type="project" value="UniProtKB-SubCell"/>
</dbReference>
<dbReference type="EMBL" id="AMQM01005804">
    <property type="status" value="NOT_ANNOTATED_CDS"/>
    <property type="molecule type" value="Genomic_DNA"/>
</dbReference>
<name>T1FAT1_HELRO</name>
<keyword evidence="4" id="KW-0808">Transferase</keyword>
<dbReference type="OrthoDB" id="512616at2759"/>